<dbReference type="Gene3D" id="3.40.50.1000">
    <property type="entry name" value="HAD superfamily/HAD-like"/>
    <property type="match status" value="1"/>
</dbReference>
<dbReference type="RefSeq" id="WP_117320868.1">
    <property type="nucleotide sequence ID" value="NZ_QVTD01000003.1"/>
</dbReference>
<dbReference type="NCBIfam" id="TIGR01509">
    <property type="entry name" value="HAD-SF-IA-v3"/>
    <property type="match status" value="1"/>
</dbReference>
<evidence type="ECO:0000313" key="3">
    <source>
        <dbReference type="Proteomes" id="UP000262939"/>
    </source>
</evidence>
<dbReference type="SUPFAM" id="SSF56784">
    <property type="entry name" value="HAD-like"/>
    <property type="match status" value="1"/>
</dbReference>
<sequence length="174" mass="19907">MTRQIKAVIFDWGDTIMRDFPEYKGAMAYWEKVEEITGMKEALEIISRNYICCVASNAGDSNAELMGVALNRVNIRKYFRHLFTSCELGVSKPNLNFFNKIVKKLSLRPEECIMVGNDYEKDIVPAKAVGIHTIFFTKESNNAIINDADYLINSMNKLDKVIMKFESIKETTLT</sequence>
<comment type="caution">
    <text evidence="2">The sequence shown here is derived from an EMBL/GenBank/DDBJ whole genome shotgun (WGS) entry which is preliminary data.</text>
</comment>
<dbReference type="InterPro" id="IPR036412">
    <property type="entry name" value="HAD-like_sf"/>
</dbReference>
<dbReference type="PANTHER" id="PTHR43316:SF8">
    <property type="entry name" value="HAD FAMILY HYDROLASE"/>
    <property type="match status" value="1"/>
</dbReference>
<dbReference type="InterPro" id="IPR051540">
    <property type="entry name" value="S-2-haloacid_dehalogenase"/>
</dbReference>
<dbReference type="EMBL" id="QVTD01000003">
    <property type="protein sequence ID" value="RFU64693.1"/>
    <property type="molecule type" value="Genomic_DNA"/>
</dbReference>
<dbReference type="Pfam" id="PF13419">
    <property type="entry name" value="HAD_2"/>
    <property type="match status" value="1"/>
</dbReference>
<dbReference type="Proteomes" id="UP000262939">
    <property type="component" value="Unassembled WGS sequence"/>
</dbReference>
<name>A0A372LEF4_9BACI</name>
<evidence type="ECO:0000313" key="2">
    <source>
        <dbReference type="EMBL" id="RFU64693.1"/>
    </source>
</evidence>
<proteinExistence type="predicted"/>
<accession>A0A372LEF4</accession>
<keyword evidence="1 2" id="KW-0378">Hydrolase</keyword>
<dbReference type="PANTHER" id="PTHR43316">
    <property type="entry name" value="HYDROLASE, HALOACID DELAHOGENASE-RELATED"/>
    <property type="match status" value="1"/>
</dbReference>
<dbReference type="NCBIfam" id="TIGR01549">
    <property type="entry name" value="HAD-SF-IA-v1"/>
    <property type="match status" value="1"/>
</dbReference>
<gene>
    <name evidence="2" type="ORF">D0466_01835</name>
</gene>
<protein>
    <submittedName>
        <fullName evidence="2">HAD family hydrolase</fullName>
    </submittedName>
</protein>
<dbReference type="InterPro" id="IPR006439">
    <property type="entry name" value="HAD-SF_hydro_IA"/>
</dbReference>
<keyword evidence="3" id="KW-1185">Reference proteome</keyword>
<dbReference type="OrthoDB" id="9809962at2"/>
<reference evidence="2 3" key="1">
    <citation type="submission" date="2018-08" db="EMBL/GenBank/DDBJ databases">
        <title>Bacillus chawlae sp. nov., Bacillus glennii sp. nov., and Bacillus saganii sp. nov. Isolated from the Vehicle Assembly Building at Kennedy Space Center where the Viking Spacecraft were Assembled.</title>
        <authorList>
            <person name="Seuylemezian A."/>
            <person name="Vaishampayan P."/>
        </authorList>
    </citation>
    <scope>NUCLEOTIDE SEQUENCE [LARGE SCALE GENOMIC DNA]</scope>
    <source>
        <strain evidence="2 3">V44-8</strain>
    </source>
</reference>
<dbReference type="InterPro" id="IPR041492">
    <property type="entry name" value="HAD_2"/>
</dbReference>
<dbReference type="GO" id="GO:0016787">
    <property type="term" value="F:hydrolase activity"/>
    <property type="evidence" value="ECO:0007669"/>
    <property type="project" value="UniProtKB-KW"/>
</dbReference>
<organism evidence="2 3">
    <name type="scientific">Peribacillus glennii</name>
    <dbReference type="NCBI Taxonomy" id="2303991"/>
    <lineage>
        <taxon>Bacteria</taxon>
        <taxon>Bacillati</taxon>
        <taxon>Bacillota</taxon>
        <taxon>Bacilli</taxon>
        <taxon>Bacillales</taxon>
        <taxon>Bacillaceae</taxon>
        <taxon>Peribacillus</taxon>
    </lineage>
</organism>
<dbReference type="AlphaFoldDB" id="A0A372LEF4"/>
<evidence type="ECO:0000256" key="1">
    <source>
        <dbReference type="ARBA" id="ARBA00022801"/>
    </source>
</evidence>
<dbReference type="InterPro" id="IPR023214">
    <property type="entry name" value="HAD_sf"/>
</dbReference>